<feature type="domain" description="JAB" evidence="6">
    <location>
        <begin position="21"/>
        <end position="142"/>
    </location>
</feature>
<sequence length="161" mass="18466">MSSRLFYLPDNHGYVLFDGPVLAHMYEHAQTRWFQREAGGQLFSPTPQDTAVIISHATGPYTSDMRRRHAFVPDARQATDDRHRHFLEHRHAVGLWHTHPEANPTPSAQDRATAQDFLSEFDGHMTGFLLVILGNKGQPFNLAVWLAQMNNHSNWVRLREA</sequence>
<keyword evidence="2" id="KW-0479">Metal-binding</keyword>
<evidence type="ECO:0000256" key="1">
    <source>
        <dbReference type="ARBA" id="ARBA00022670"/>
    </source>
</evidence>
<organism evidence="7 8">
    <name type="scientific">Massilia consociata</name>
    <dbReference type="NCBI Taxonomy" id="760117"/>
    <lineage>
        <taxon>Bacteria</taxon>
        <taxon>Pseudomonadati</taxon>
        <taxon>Pseudomonadota</taxon>
        <taxon>Betaproteobacteria</taxon>
        <taxon>Burkholderiales</taxon>
        <taxon>Oxalobacteraceae</taxon>
        <taxon>Telluria group</taxon>
        <taxon>Massilia</taxon>
    </lineage>
</organism>
<dbReference type="EMBL" id="JBHLWP010000009">
    <property type="protein sequence ID" value="MFC0251953.1"/>
    <property type="molecule type" value="Genomic_DNA"/>
</dbReference>
<keyword evidence="5" id="KW-0482">Metalloprotease</keyword>
<evidence type="ECO:0000256" key="2">
    <source>
        <dbReference type="ARBA" id="ARBA00022723"/>
    </source>
</evidence>
<keyword evidence="1" id="KW-0645">Protease</keyword>
<evidence type="ECO:0000256" key="4">
    <source>
        <dbReference type="ARBA" id="ARBA00022833"/>
    </source>
</evidence>
<gene>
    <name evidence="7" type="ORF">ACFFJK_08640</name>
</gene>
<keyword evidence="4" id="KW-0862">Zinc</keyword>
<evidence type="ECO:0000313" key="7">
    <source>
        <dbReference type="EMBL" id="MFC0251953.1"/>
    </source>
</evidence>
<accession>A0ABV6FEJ5</accession>
<protein>
    <submittedName>
        <fullName evidence="7">Mov34/MPN/PAD-1 family protein</fullName>
    </submittedName>
</protein>
<dbReference type="RefSeq" id="WP_277477782.1">
    <property type="nucleotide sequence ID" value="NZ_JBHLWP010000009.1"/>
</dbReference>
<dbReference type="Pfam" id="PF14464">
    <property type="entry name" value="Prok-JAB"/>
    <property type="match status" value="1"/>
</dbReference>
<proteinExistence type="predicted"/>
<dbReference type="InterPro" id="IPR028090">
    <property type="entry name" value="JAB_dom_prok"/>
</dbReference>
<evidence type="ECO:0000256" key="3">
    <source>
        <dbReference type="ARBA" id="ARBA00022801"/>
    </source>
</evidence>
<keyword evidence="8" id="KW-1185">Reference proteome</keyword>
<evidence type="ECO:0000259" key="6">
    <source>
        <dbReference type="Pfam" id="PF14464"/>
    </source>
</evidence>
<comment type="caution">
    <text evidence="7">The sequence shown here is derived from an EMBL/GenBank/DDBJ whole genome shotgun (WGS) entry which is preliminary data.</text>
</comment>
<dbReference type="Gene3D" id="3.40.140.10">
    <property type="entry name" value="Cytidine Deaminase, domain 2"/>
    <property type="match status" value="1"/>
</dbReference>
<reference evidence="7 8" key="1">
    <citation type="submission" date="2024-09" db="EMBL/GenBank/DDBJ databases">
        <authorList>
            <person name="Sun Q."/>
            <person name="Mori K."/>
        </authorList>
    </citation>
    <scope>NUCLEOTIDE SEQUENCE [LARGE SCALE GENOMIC DNA]</scope>
    <source>
        <strain evidence="7 8">CCM 7792</strain>
    </source>
</reference>
<evidence type="ECO:0000313" key="8">
    <source>
        <dbReference type="Proteomes" id="UP001589773"/>
    </source>
</evidence>
<name>A0ABV6FEJ5_9BURK</name>
<dbReference type="Proteomes" id="UP001589773">
    <property type="component" value="Unassembled WGS sequence"/>
</dbReference>
<evidence type="ECO:0000256" key="5">
    <source>
        <dbReference type="ARBA" id="ARBA00023049"/>
    </source>
</evidence>
<keyword evidence="3" id="KW-0378">Hydrolase</keyword>
<dbReference type="SUPFAM" id="SSF102712">
    <property type="entry name" value="JAB1/MPN domain"/>
    <property type="match status" value="1"/>
</dbReference>